<evidence type="ECO:0000313" key="2">
    <source>
        <dbReference type="Proteomes" id="UP000030645"/>
    </source>
</evidence>
<reference evidence="2" key="1">
    <citation type="submission" date="2013-01" db="EMBL/GenBank/DDBJ databases">
        <title>Draft Genome Sequence of a Mulberry Tree, Morus notabilis C.K. Schneid.</title>
        <authorList>
            <person name="He N."/>
            <person name="Zhao S."/>
        </authorList>
    </citation>
    <scope>NUCLEOTIDE SEQUENCE</scope>
</reference>
<keyword evidence="2" id="KW-1185">Reference proteome</keyword>
<name>W9SK77_9ROSA</name>
<proteinExistence type="predicted"/>
<protein>
    <submittedName>
        <fullName evidence="1">Uncharacterized protein</fullName>
    </submittedName>
</protein>
<dbReference type="Proteomes" id="UP000030645">
    <property type="component" value="Unassembled WGS sequence"/>
</dbReference>
<sequence length="63" mass="7095">MRKIFYSPMLVHDHVDQALHFLAGIRIPSVLRRWRIRSMSFSGCSAEGLEASAVPRAVSSTHD</sequence>
<dbReference type="AlphaFoldDB" id="W9SK77"/>
<dbReference type="EMBL" id="KE345743">
    <property type="protein sequence ID" value="EXC13349.1"/>
    <property type="molecule type" value="Genomic_DNA"/>
</dbReference>
<evidence type="ECO:0000313" key="1">
    <source>
        <dbReference type="EMBL" id="EXC13349.1"/>
    </source>
</evidence>
<gene>
    <name evidence="1" type="ORF">L484_012777</name>
</gene>
<accession>W9SK77</accession>
<organism evidence="1 2">
    <name type="scientific">Morus notabilis</name>
    <dbReference type="NCBI Taxonomy" id="981085"/>
    <lineage>
        <taxon>Eukaryota</taxon>
        <taxon>Viridiplantae</taxon>
        <taxon>Streptophyta</taxon>
        <taxon>Embryophyta</taxon>
        <taxon>Tracheophyta</taxon>
        <taxon>Spermatophyta</taxon>
        <taxon>Magnoliopsida</taxon>
        <taxon>eudicotyledons</taxon>
        <taxon>Gunneridae</taxon>
        <taxon>Pentapetalae</taxon>
        <taxon>rosids</taxon>
        <taxon>fabids</taxon>
        <taxon>Rosales</taxon>
        <taxon>Moraceae</taxon>
        <taxon>Moreae</taxon>
        <taxon>Morus</taxon>
    </lineage>
</organism>